<accession>A0ABD5FFE3</accession>
<proteinExistence type="predicted"/>
<name>A0ABD5FFE3_ENTAV</name>
<evidence type="ECO:0000313" key="1">
    <source>
        <dbReference type="EMBL" id="MDT2516355.1"/>
    </source>
</evidence>
<feature type="non-terminal residue" evidence="1">
    <location>
        <position position="1"/>
    </location>
</feature>
<protein>
    <submittedName>
        <fullName evidence="1">Uncharacterized protein</fullName>
    </submittedName>
</protein>
<organism evidence="1 2">
    <name type="scientific">Enterococcus avium</name>
    <name type="common">Streptococcus avium</name>
    <dbReference type="NCBI Taxonomy" id="33945"/>
    <lineage>
        <taxon>Bacteria</taxon>
        <taxon>Bacillati</taxon>
        <taxon>Bacillota</taxon>
        <taxon>Bacilli</taxon>
        <taxon>Lactobacillales</taxon>
        <taxon>Enterococcaceae</taxon>
        <taxon>Enterococcus</taxon>
    </lineage>
</organism>
<evidence type="ECO:0000313" key="2">
    <source>
        <dbReference type="Proteomes" id="UP001264335"/>
    </source>
</evidence>
<dbReference type="AlphaFoldDB" id="A0ABD5FFE3"/>
<reference evidence="1 2" key="1">
    <citation type="submission" date="2023-03" db="EMBL/GenBank/DDBJ databases">
        <authorList>
            <person name="Shen W."/>
            <person name="Cai J."/>
        </authorList>
    </citation>
    <scope>NUCLEOTIDE SEQUENCE [LARGE SCALE GENOMIC DNA]</scope>
    <source>
        <strain evidence="1 2">Y2</strain>
    </source>
</reference>
<gene>
    <name evidence="1" type="ORF">P7D79_19195</name>
</gene>
<comment type="caution">
    <text evidence="1">The sequence shown here is derived from an EMBL/GenBank/DDBJ whole genome shotgun (WGS) entry which is preliminary data.</text>
</comment>
<sequence length="62" mass="7483">KRLSDLNSAYIFDGLFPTFYRGPLQISSIFLLDHTLRFFKRVFCMNYDKTKKTDFNRKRVPD</sequence>
<dbReference type="EMBL" id="JARPWY010000078">
    <property type="protein sequence ID" value="MDT2516355.1"/>
    <property type="molecule type" value="Genomic_DNA"/>
</dbReference>
<dbReference type="RefSeq" id="WP_311902121.1">
    <property type="nucleotide sequence ID" value="NZ_JARPWF010000071.1"/>
</dbReference>
<dbReference type="Proteomes" id="UP001264335">
    <property type="component" value="Unassembled WGS sequence"/>
</dbReference>